<sequence length="238" mass="26921">CQGFSMSGHRIVADPRNSLYLDMLELVQRLQPDFVVLENVVGLRSMLGGGVEQKIINDYNDENYEINVTTLNAADYGTPQKRKRVIFIANRKGLTNYHPEPFVDEENYNTTQSVIEDLMDLEDDPTFNHVQTKHSNEMAKRIEAVPEGSSLYANYSDSWKKCPWDEASCTIKENHGGVNLHPRKGRTLTAREMARIQTFPDDFIFEGSKSKQLVQIGNAVPPLLAKAIGLAIRKNYDS</sequence>
<evidence type="ECO:0000256" key="1">
    <source>
        <dbReference type="ARBA" id="ARBA00011975"/>
    </source>
</evidence>
<dbReference type="InterPro" id="IPR029063">
    <property type="entry name" value="SAM-dependent_MTases_sf"/>
</dbReference>
<dbReference type="GO" id="GO:0003886">
    <property type="term" value="F:DNA (cytosine-5-)-methyltransferase activity"/>
    <property type="evidence" value="ECO:0007669"/>
    <property type="project" value="UniProtKB-EC"/>
</dbReference>
<accession>A0A383CCG6</accession>
<dbReference type="EMBL" id="UINC01207655">
    <property type="protein sequence ID" value="SVE29834.1"/>
    <property type="molecule type" value="Genomic_DNA"/>
</dbReference>
<feature type="non-terminal residue" evidence="5">
    <location>
        <position position="1"/>
    </location>
</feature>
<evidence type="ECO:0000256" key="3">
    <source>
        <dbReference type="ARBA" id="ARBA00022679"/>
    </source>
</evidence>
<dbReference type="PANTHER" id="PTHR10629:SF52">
    <property type="entry name" value="DNA (CYTOSINE-5)-METHYLTRANSFERASE 1"/>
    <property type="match status" value="1"/>
</dbReference>
<dbReference type="Pfam" id="PF00145">
    <property type="entry name" value="DNA_methylase"/>
    <property type="match status" value="1"/>
</dbReference>
<dbReference type="NCBIfam" id="TIGR00675">
    <property type="entry name" value="dcm"/>
    <property type="match status" value="1"/>
</dbReference>
<name>A0A383CCG6_9ZZZZ</name>
<organism evidence="5">
    <name type="scientific">marine metagenome</name>
    <dbReference type="NCBI Taxonomy" id="408172"/>
    <lineage>
        <taxon>unclassified sequences</taxon>
        <taxon>metagenomes</taxon>
        <taxon>ecological metagenomes</taxon>
    </lineage>
</organism>
<dbReference type="GO" id="GO:0044027">
    <property type="term" value="P:negative regulation of gene expression via chromosomal CpG island methylation"/>
    <property type="evidence" value="ECO:0007669"/>
    <property type="project" value="TreeGrafter"/>
</dbReference>
<protein>
    <recommendedName>
        <fullName evidence="1">DNA (cytosine-5-)-methyltransferase</fullName>
        <ecNumber evidence="1">2.1.1.37</ecNumber>
    </recommendedName>
</protein>
<evidence type="ECO:0000256" key="2">
    <source>
        <dbReference type="ARBA" id="ARBA00022603"/>
    </source>
</evidence>
<dbReference type="InterPro" id="IPR050390">
    <property type="entry name" value="C5-Methyltransferase"/>
</dbReference>
<dbReference type="EC" id="2.1.1.37" evidence="1"/>
<dbReference type="PRINTS" id="PR00105">
    <property type="entry name" value="C5METTRFRASE"/>
</dbReference>
<dbReference type="SUPFAM" id="SSF53335">
    <property type="entry name" value="S-adenosyl-L-methionine-dependent methyltransferases"/>
    <property type="match status" value="1"/>
</dbReference>
<dbReference type="GO" id="GO:0005634">
    <property type="term" value="C:nucleus"/>
    <property type="evidence" value="ECO:0007669"/>
    <property type="project" value="TreeGrafter"/>
</dbReference>
<evidence type="ECO:0000313" key="5">
    <source>
        <dbReference type="EMBL" id="SVE29834.1"/>
    </source>
</evidence>
<keyword evidence="4" id="KW-0949">S-adenosyl-L-methionine</keyword>
<keyword evidence="3" id="KW-0808">Transferase</keyword>
<evidence type="ECO:0000256" key="4">
    <source>
        <dbReference type="ARBA" id="ARBA00022691"/>
    </source>
</evidence>
<keyword evidence="2" id="KW-0489">Methyltransferase</keyword>
<dbReference type="Gene3D" id="3.40.50.150">
    <property type="entry name" value="Vaccinia Virus protein VP39"/>
    <property type="match status" value="1"/>
</dbReference>
<reference evidence="5" key="1">
    <citation type="submission" date="2018-05" db="EMBL/GenBank/DDBJ databases">
        <authorList>
            <person name="Lanie J.A."/>
            <person name="Ng W.-L."/>
            <person name="Kazmierczak K.M."/>
            <person name="Andrzejewski T.M."/>
            <person name="Davidsen T.M."/>
            <person name="Wayne K.J."/>
            <person name="Tettelin H."/>
            <person name="Glass J.I."/>
            <person name="Rusch D."/>
            <person name="Podicherti R."/>
            <person name="Tsui H.-C.T."/>
            <person name="Winkler M.E."/>
        </authorList>
    </citation>
    <scope>NUCLEOTIDE SEQUENCE</scope>
</reference>
<dbReference type="GO" id="GO:0003677">
    <property type="term" value="F:DNA binding"/>
    <property type="evidence" value="ECO:0007669"/>
    <property type="project" value="TreeGrafter"/>
</dbReference>
<dbReference type="Gene3D" id="3.90.120.10">
    <property type="entry name" value="DNA Methylase, subunit A, domain 2"/>
    <property type="match status" value="1"/>
</dbReference>
<dbReference type="AlphaFoldDB" id="A0A383CCG6"/>
<gene>
    <name evidence="5" type="ORF">METZ01_LOCUS482688</name>
</gene>
<proteinExistence type="predicted"/>
<dbReference type="GO" id="GO:0032259">
    <property type="term" value="P:methylation"/>
    <property type="evidence" value="ECO:0007669"/>
    <property type="project" value="UniProtKB-KW"/>
</dbReference>
<dbReference type="PANTHER" id="PTHR10629">
    <property type="entry name" value="CYTOSINE-SPECIFIC METHYLTRANSFERASE"/>
    <property type="match status" value="1"/>
</dbReference>
<dbReference type="PROSITE" id="PS51679">
    <property type="entry name" value="SAM_MT_C5"/>
    <property type="match status" value="1"/>
</dbReference>
<dbReference type="InterPro" id="IPR001525">
    <property type="entry name" value="C5_MeTfrase"/>
</dbReference>